<protein>
    <submittedName>
        <fullName evidence="2">Uncharacterized protein</fullName>
    </submittedName>
</protein>
<feature type="signal peptide" evidence="1">
    <location>
        <begin position="1"/>
        <end position="24"/>
    </location>
</feature>
<accession>A0A2Z4G8L0</accession>
<dbReference type="EMBL" id="CP029480">
    <property type="protein sequence ID" value="AWV97537.1"/>
    <property type="molecule type" value="Genomic_DNA"/>
</dbReference>
<dbReference type="OrthoDB" id="9895781at2"/>
<proteinExistence type="predicted"/>
<dbReference type="AlphaFoldDB" id="A0A2Z4G8L0"/>
<name>A0A2Z4G8L0_9BACT</name>
<dbReference type="RefSeq" id="WP_111370639.1">
    <property type="nucleotide sequence ID" value="NZ_CP029480.1"/>
</dbReference>
<gene>
    <name evidence="2" type="ORF">DJ013_04895</name>
</gene>
<dbReference type="KEGG" id="als:DJ013_04895"/>
<keyword evidence="3" id="KW-1185">Reference proteome</keyword>
<evidence type="ECO:0000313" key="3">
    <source>
        <dbReference type="Proteomes" id="UP000249873"/>
    </source>
</evidence>
<evidence type="ECO:0000256" key="1">
    <source>
        <dbReference type="SAM" id="SignalP"/>
    </source>
</evidence>
<dbReference type="Proteomes" id="UP000249873">
    <property type="component" value="Chromosome"/>
</dbReference>
<organism evidence="2 3">
    <name type="scientific">Arcticibacterium luteifluviistationis</name>
    <dbReference type="NCBI Taxonomy" id="1784714"/>
    <lineage>
        <taxon>Bacteria</taxon>
        <taxon>Pseudomonadati</taxon>
        <taxon>Bacteroidota</taxon>
        <taxon>Cytophagia</taxon>
        <taxon>Cytophagales</taxon>
        <taxon>Leadbetterellaceae</taxon>
        <taxon>Arcticibacterium</taxon>
    </lineage>
</organism>
<evidence type="ECO:0000313" key="2">
    <source>
        <dbReference type="EMBL" id="AWV97537.1"/>
    </source>
</evidence>
<reference evidence="2 3" key="1">
    <citation type="submission" date="2018-05" db="EMBL/GenBank/DDBJ databases">
        <title>Complete genome sequence of Arcticibacterium luteifluviistationis SM1504T, a cytophagaceae bacterium isolated from Arctic surface seawater.</title>
        <authorList>
            <person name="Li Y."/>
            <person name="Qin Q.-L."/>
        </authorList>
    </citation>
    <scope>NUCLEOTIDE SEQUENCE [LARGE SCALE GENOMIC DNA]</scope>
    <source>
        <strain evidence="2 3">SM1504</strain>
    </source>
</reference>
<sequence length="156" mass="17228">MLPNKIKTLLIVIISSLSSYSVFAQGEVSILPVYNPSHLQIKVTSNGKSLNNVKTIDSNNKDIEFKAFSLGNDSGSELVIPKIEVDLVRGGRLIASETIGEKGNISSILELAEKNDVIRFLVNGIYIKNTFEKLELYSLGTVNLIYSIAEQSKFEY</sequence>
<feature type="chain" id="PRO_5016417791" evidence="1">
    <location>
        <begin position="25"/>
        <end position="156"/>
    </location>
</feature>
<keyword evidence="1" id="KW-0732">Signal</keyword>